<reference evidence="2" key="1">
    <citation type="submission" date="2022-12" db="EMBL/GenBank/DDBJ databases">
        <authorList>
            <person name="Alioto T."/>
            <person name="Alioto T."/>
            <person name="Gomez Garrido J."/>
        </authorList>
    </citation>
    <scope>NUCLEOTIDE SEQUENCE</scope>
</reference>
<evidence type="ECO:0000313" key="3">
    <source>
        <dbReference type="Proteomes" id="UP001178461"/>
    </source>
</evidence>
<organism evidence="2 3">
    <name type="scientific">Podarcis lilfordi</name>
    <name type="common">Lilford's wall lizard</name>
    <dbReference type="NCBI Taxonomy" id="74358"/>
    <lineage>
        <taxon>Eukaryota</taxon>
        <taxon>Metazoa</taxon>
        <taxon>Chordata</taxon>
        <taxon>Craniata</taxon>
        <taxon>Vertebrata</taxon>
        <taxon>Euteleostomi</taxon>
        <taxon>Lepidosauria</taxon>
        <taxon>Squamata</taxon>
        <taxon>Bifurcata</taxon>
        <taxon>Unidentata</taxon>
        <taxon>Episquamata</taxon>
        <taxon>Laterata</taxon>
        <taxon>Lacertibaenia</taxon>
        <taxon>Lacertidae</taxon>
        <taxon>Podarcis</taxon>
    </lineage>
</organism>
<dbReference type="Proteomes" id="UP001178461">
    <property type="component" value="Chromosome 14"/>
</dbReference>
<dbReference type="EMBL" id="OX395139">
    <property type="protein sequence ID" value="CAI5791889.1"/>
    <property type="molecule type" value="Genomic_DNA"/>
</dbReference>
<feature type="compositionally biased region" description="Basic and acidic residues" evidence="1">
    <location>
        <begin position="78"/>
        <end position="89"/>
    </location>
</feature>
<keyword evidence="3" id="KW-1185">Reference proteome</keyword>
<gene>
    <name evidence="2" type="ORF">PODLI_1B032064</name>
</gene>
<sequence length="99" mass="11167">MVLLFFHSCHILQVSEKSRQRLGSEGPHKKSCAHMHCCSGPTHEVRWQSQAVDFILPQAAIHPRPPLLQFQLSPDIASEKVKDHPEHHSVQYGALQVEG</sequence>
<protein>
    <submittedName>
        <fullName evidence="2">Uncharacterized protein</fullName>
    </submittedName>
</protein>
<dbReference type="AlphaFoldDB" id="A0AA35PKW5"/>
<proteinExistence type="predicted"/>
<feature type="region of interest" description="Disordered" evidence="1">
    <location>
        <begin position="78"/>
        <end position="99"/>
    </location>
</feature>
<accession>A0AA35PKW5</accession>
<evidence type="ECO:0000256" key="1">
    <source>
        <dbReference type="SAM" id="MobiDB-lite"/>
    </source>
</evidence>
<name>A0AA35PKW5_9SAUR</name>
<evidence type="ECO:0000313" key="2">
    <source>
        <dbReference type="EMBL" id="CAI5791889.1"/>
    </source>
</evidence>